<dbReference type="PATRIC" id="fig|1194404.4.peg.6058"/>
<protein>
    <submittedName>
        <fullName evidence="2">Serine/threonine protein kinase</fullName>
    </submittedName>
</protein>
<organism evidence="2 3">
    <name type="scientific">Pseudomonas syringae pv. actinidiae ICMP 18807</name>
    <dbReference type="NCBI Taxonomy" id="1194404"/>
    <lineage>
        <taxon>Bacteria</taxon>
        <taxon>Pseudomonadati</taxon>
        <taxon>Pseudomonadota</taxon>
        <taxon>Gammaproteobacteria</taxon>
        <taxon>Pseudomonadales</taxon>
        <taxon>Pseudomonadaceae</taxon>
        <taxon>Pseudomonas</taxon>
        <taxon>Pseudomonas syringae</taxon>
    </lineage>
</organism>
<gene>
    <name evidence="2" type="ORF">A244_29420</name>
</gene>
<evidence type="ECO:0000313" key="2">
    <source>
        <dbReference type="EMBL" id="EPN40763.1"/>
    </source>
</evidence>
<keyword evidence="1" id="KW-0472">Membrane</keyword>
<dbReference type="Proteomes" id="UP000015729">
    <property type="component" value="Unassembled WGS sequence"/>
</dbReference>
<reference evidence="2 3" key="1">
    <citation type="journal article" date="2013" name="PLoS Pathog.">
        <title>Genomic analysis of the Kiwifruit pathogen Pseudomonas syringae pv. actinidiae provides insight into the origins of an emergent plant disease.</title>
        <authorList>
            <person name="McCann H.C."/>
            <person name="Rikkerink E.H."/>
            <person name="Bertels F."/>
            <person name="Fiers M."/>
            <person name="Lu A."/>
            <person name="Rees-George J."/>
            <person name="Andersen M.T."/>
            <person name="Gleave A.P."/>
            <person name="Haubold B."/>
            <person name="Wohlers M.W."/>
            <person name="Guttman D.S."/>
            <person name="Wang P.W."/>
            <person name="Straub C."/>
            <person name="Vanneste J.L."/>
            <person name="Rainey P.B."/>
            <person name="Templeton M.D."/>
        </authorList>
    </citation>
    <scope>NUCLEOTIDE SEQUENCE [LARGE SCALE GENOMIC DNA]</scope>
    <source>
        <strain evidence="2 3">ICMP 18807</strain>
    </source>
</reference>
<keyword evidence="2" id="KW-0808">Transferase</keyword>
<dbReference type="GO" id="GO:0004674">
    <property type="term" value="F:protein serine/threonine kinase activity"/>
    <property type="evidence" value="ECO:0007669"/>
    <property type="project" value="UniProtKB-KW"/>
</dbReference>
<dbReference type="EMBL" id="AOKG01002006">
    <property type="protein sequence ID" value="EPN40763.1"/>
    <property type="molecule type" value="Genomic_DNA"/>
</dbReference>
<keyword evidence="2" id="KW-0723">Serine/threonine-protein kinase</keyword>
<evidence type="ECO:0000313" key="3">
    <source>
        <dbReference type="Proteomes" id="UP000015729"/>
    </source>
</evidence>
<feature type="non-terminal residue" evidence="2">
    <location>
        <position position="1"/>
    </location>
</feature>
<keyword evidence="1" id="KW-1133">Transmembrane helix</keyword>
<dbReference type="AlphaFoldDB" id="S6UFZ6"/>
<keyword evidence="2" id="KW-0418">Kinase</keyword>
<sequence length="28" mass="3246">EPLKVWRTLALVSLLCNLLAVIWLMGRH</sequence>
<comment type="caution">
    <text evidence="2">The sequence shown here is derived from an EMBL/GenBank/DDBJ whole genome shotgun (WGS) entry which is preliminary data.</text>
</comment>
<accession>S6UFZ6</accession>
<evidence type="ECO:0000256" key="1">
    <source>
        <dbReference type="SAM" id="Phobius"/>
    </source>
</evidence>
<proteinExistence type="predicted"/>
<keyword evidence="1" id="KW-0812">Transmembrane</keyword>
<name>S6UFZ6_PSESF</name>
<feature type="transmembrane region" description="Helical" evidence="1">
    <location>
        <begin position="6"/>
        <end position="26"/>
    </location>
</feature>